<keyword evidence="2" id="KW-0238">DNA-binding</keyword>
<dbReference type="InterPro" id="IPR013762">
    <property type="entry name" value="Integrase-like_cat_sf"/>
</dbReference>
<dbReference type="PANTHER" id="PTHR30349">
    <property type="entry name" value="PHAGE INTEGRASE-RELATED"/>
    <property type="match status" value="1"/>
</dbReference>
<dbReference type="InterPro" id="IPR050090">
    <property type="entry name" value="Tyrosine_recombinase_XerCD"/>
</dbReference>
<evidence type="ECO:0000259" key="4">
    <source>
        <dbReference type="PROSITE" id="PS51898"/>
    </source>
</evidence>
<dbReference type="Proteomes" id="UP000606396">
    <property type="component" value="Unassembled WGS sequence"/>
</dbReference>
<evidence type="ECO:0000256" key="2">
    <source>
        <dbReference type="ARBA" id="ARBA00023125"/>
    </source>
</evidence>
<keyword evidence="3" id="KW-0233">DNA recombination</keyword>
<dbReference type="CDD" id="cd01189">
    <property type="entry name" value="INT_ICEBs1_C_like"/>
    <property type="match status" value="1"/>
</dbReference>
<dbReference type="PROSITE" id="PS51898">
    <property type="entry name" value="TYR_RECOMBINASE"/>
    <property type="match status" value="1"/>
</dbReference>
<dbReference type="SUPFAM" id="SSF56349">
    <property type="entry name" value="DNA breaking-rejoining enzymes"/>
    <property type="match status" value="1"/>
</dbReference>
<dbReference type="Gene3D" id="1.10.443.10">
    <property type="entry name" value="Intergrase catalytic core"/>
    <property type="match status" value="1"/>
</dbReference>
<sequence length="363" mass="41390">MREIKPVNNNGSIQLKFSLGGKRYGFNPLPGGHYEDKRDLAIAQAIATKIQNDILSGHFDPTLDRYRLVPKATLNTQPKTLLELWDIWVKTLELPTATEANHYKWVRRMITKASPGITDTDWITKVDIAPRTFKDRLGLIKACCKWGVSKGYLETNPYESIKLPKDKPKEIKPFTQEEIKLILEGFDKLAPHYSPFVRFLMATGVRTSEAIGLLWEHVDFHRSEIIIKESLSKDLTGNGYRRVRKETKTGNIRYLPMSLELQALLIFLRPPKVNPDSLVFTSPQGCIIDADNFRCRQWTKVLKAQGIPYRKPYTTRHTMISHAIDQGIPITGVAYLAGHKDTSMIIKNYGHMINRPSLPSLPI</sequence>
<comment type="caution">
    <text evidence="5">The sequence shown here is derived from an EMBL/GenBank/DDBJ whole genome shotgun (WGS) entry which is preliminary data.</text>
</comment>
<accession>A0ABR8H4X1</accession>
<dbReference type="InterPro" id="IPR010998">
    <property type="entry name" value="Integrase_recombinase_N"/>
</dbReference>
<dbReference type="EMBL" id="JACJTC010000002">
    <property type="protein sequence ID" value="MBD2610433.1"/>
    <property type="molecule type" value="Genomic_DNA"/>
</dbReference>
<keyword evidence="6" id="KW-1185">Reference proteome</keyword>
<dbReference type="InterPro" id="IPR002104">
    <property type="entry name" value="Integrase_catalytic"/>
</dbReference>
<name>A0ABR8H4X1_NOSPU</name>
<dbReference type="Pfam" id="PF00589">
    <property type="entry name" value="Phage_integrase"/>
    <property type="match status" value="1"/>
</dbReference>
<evidence type="ECO:0000313" key="5">
    <source>
        <dbReference type="EMBL" id="MBD2610433.1"/>
    </source>
</evidence>
<gene>
    <name evidence="5" type="ORF">H6G94_03945</name>
</gene>
<dbReference type="RefSeq" id="WP_190948415.1">
    <property type="nucleotide sequence ID" value="NZ_JACJTC010000002.1"/>
</dbReference>
<dbReference type="PANTHER" id="PTHR30349:SF41">
    <property type="entry name" value="INTEGRASE_RECOMBINASE PROTEIN MJ0367-RELATED"/>
    <property type="match status" value="1"/>
</dbReference>
<evidence type="ECO:0000256" key="1">
    <source>
        <dbReference type="ARBA" id="ARBA00008857"/>
    </source>
</evidence>
<dbReference type="Gene3D" id="1.10.150.130">
    <property type="match status" value="1"/>
</dbReference>
<organism evidence="5 6">
    <name type="scientific">Nostoc punctiforme FACHB-252</name>
    <dbReference type="NCBI Taxonomy" id="1357509"/>
    <lineage>
        <taxon>Bacteria</taxon>
        <taxon>Bacillati</taxon>
        <taxon>Cyanobacteriota</taxon>
        <taxon>Cyanophyceae</taxon>
        <taxon>Nostocales</taxon>
        <taxon>Nostocaceae</taxon>
        <taxon>Nostoc</taxon>
    </lineage>
</organism>
<proteinExistence type="inferred from homology"/>
<evidence type="ECO:0000256" key="3">
    <source>
        <dbReference type="ARBA" id="ARBA00023172"/>
    </source>
</evidence>
<reference evidence="5 6" key="1">
    <citation type="journal article" date="2020" name="ISME J.">
        <title>Comparative genomics reveals insights into cyanobacterial evolution and habitat adaptation.</title>
        <authorList>
            <person name="Chen M.Y."/>
            <person name="Teng W.K."/>
            <person name="Zhao L."/>
            <person name="Hu C.X."/>
            <person name="Zhou Y.K."/>
            <person name="Han B.P."/>
            <person name="Song L.R."/>
            <person name="Shu W.S."/>
        </authorList>
    </citation>
    <scope>NUCLEOTIDE SEQUENCE [LARGE SCALE GENOMIC DNA]</scope>
    <source>
        <strain evidence="5 6">FACHB-252</strain>
    </source>
</reference>
<feature type="domain" description="Tyr recombinase" evidence="4">
    <location>
        <begin position="169"/>
        <end position="363"/>
    </location>
</feature>
<evidence type="ECO:0000313" key="6">
    <source>
        <dbReference type="Proteomes" id="UP000606396"/>
    </source>
</evidence>
<protein>
    <submittedName>
        <fullName evidence="5">Site-specific integrase</fullName>
    </submittedName>
</protein>
<dbReference type="InterPro" id="IPR011010">
    <property type="entry name" value="DNA_brk_join_enz"/>
</dbReference>
<comment type="similarity">
    <text evidence="1">Belongs to the 'phage' integrase family.</text>
</comment>